<dbReference type="Proteomes" id="UP001303046">
    <property type="component" value="Unassembled WGS sequence"/>
</dbReference>
<gene>
    <name evidence="2" type="primary">Necator_chrX.g22130</name>
    <name evidence="2" type="ORF">RB195_021969</name>
</gene>
<dbReference type="PROSITE" id="PS50878">
    <property type="entry name" value="RT_POL"/>
    <property type="match status" value="2"/>
</dbReference>
<feature type="domain" description="Reverse transcriptase" evidence="1">
    <location>
        <begin position="404"/>
        <end position="661"/>
    </location>
</feature>
<evidence type="ECO:0000259" key="1">
    <source>
        <dbReference type="PROSITE" id="PS50878"/>
    </source>
</evidence>
<dbReference type="PRINTS" id="PR01345">
    <property type="entry name" value="CERVTRCPTASE"/>
</dbReference>
<dbReference type="SUPFAM" id="SSF56219">
    <property type="entry name" value="DNase I-like"/>
    <property type="match status" value="1"/>
</dbReference>
<dbReference type="InterPro" id="IPR036691">
    <property type="entry name" value="Endo/exonu/phosph_ase_sf"/>
</dbReference>
<dbReference type="Gene3D" id="3.60.10.10">
    <property type="entry name" value="Endonuclease/exonuclease/phosphatase"/>
    <property type="match status" value="1"/>
</dbReference>
<accession>A0ABR1EFM8</accession>
<proteinExistence type="predicted"/>
<sequence length="1477" mass="168075">MFLCLYKPDLIFITETWLTTKILDSELVGNLPYNVYRSDRSMRRGGGVCVLVKAFISAQIVTGDNDLKADLLSAEILCADDLTQLRFILVYRPPNSSAADDKKLVDVLSDLAVMNHQTIILGDFNLHIDWINSVAFNSSSSLFLDFFTSADFVQNVNLPTHSDKVLDILLTPSAYTLDVELLPPLASSDHAIVHFETPVSMSAPRIPFPNFFAADYLSLNDCFSGVDWFTLFNQYSSCSDIYRRFCKKELNHPLHNPLYKKVCSDIDFHMKRYLRYRERHLVHSKSMKPFYLYLRHKMKGNGKLPGLTDQTGVTYIRDADKANALALHFASVFSSECSNNTPEIVGIGPIQQQCRAIFFHPSDIYKYLKSLKPSVSETYDGIPPIVYKECAATLYCPLAHIFNISMLLGEVPEVWKSAIVTAIPKSPGTNLLSNYRPISLLPTPVKIMEKIIRDKLLSWLKKFHLIPAQQHGFVGGASTSTNLIDSIFDWSLACNQGKSIDIIYVDLSKAFDKVCHSKLIAKLKYFGITGHIIDWMISYLNMRSMTVKVGHKYSAKFPCRSGVPQGGVLSPLLFLIYTIDLPNVIRTSSHVSVQMYADDIKIYGIYDDENYLEVRNALQTSLAKMSDWASKWDLRINHDKSLVMHIGKGNVAEYSMNGVALKICKSVRDLGIFVDYNLNFTEHIDHIVRKAYSALFRLFRIVHTSNPTILTRLYKSFVLPHLEYGSQIWSPSKKKIYSKARKGARDFYAYVMQKNVNRLSDVPLLRKQKKRKKAQIRKEKPRNKIFFTSADFVQNVNLPTHSDKVLDILLTPSAYTLDVELLPPLASSDHAIVHFETPVSMSAPRIPFPNFFAADYLSLNDYFSGVDWFTLFNQYSSCSDIYRRFCKKVYEGLAKFVPFRFPRPFCSNLPPQLKALISQKQRLFEELNHPLHNPLYKKVCSDIDFHMKRYLRYRERHLVHSKSMKPFYLYLRHKMKGNGKLPGLTDQTGVTYIRDADKANALALHFASVFSSECSNNTPEIVGIGPIQQQCRAIFFHPSDIYKYLKSLKPSVSETYDGIPPIVYKECAATLCCPLAHIFNISMLLGEVPEVWKSAIVTAIPKSPGTNLLSNYRPISLLPTPVKIMEKIIRDKLLSWLKKFHLIPAQQHGFVGGASTSTNLIDSIFDWSLACNQGKSIDIIYVDLSKAFDKVCHSKLIAKLKYFGITGHIIDWMISYLNMRSMTVKVGHKYSAKFPCRSGVPQGGVLSPLLFLIYTIDLPNVIRTSSHVSVQMYADDIKIYGIYDDENYLEVRNALQTSLAKMSDWASKWDLRINHDKSLVMHIGKGNVAEYSMNGVALKICKSVRDLGIFVDYNLNFTEHIDHIVRKAYSALFRLFRIVHTSNPTILTRLYKSFVLPHLEYGSQIWSPSKKKYIAKLEKVQETFTRMLCRRMSTDLAVNSYKDRLKKLGLLSDSLLAQRAPYALGEFGFPNVDVSAT</sequence>
<evidence type="ECO:0000313" key="2">
    <source>
        <dbReference type="EMBL" id="KAK6760711.1"/>
    </source>
</evidence>
<dbReference type="Pfam" id="PF14529">
    <property type="entry name" value="Exo_endo_phos_2"/>
    <property type="match status" value="1"/>
</dbReference>
<dbReference type="EMBL" id="JAVFWL010000006">
    <property type="protein sequence ID" value="KAK6760711.1"/>
    <property type="molecule type" value="Genomic_DNA"/>
</dbReference>
<protein>
    <recommendedName>
        <fullName evidence="1">Reverse transcriptase domain-containing protein</fullName>
    </recommendedName>
</protein>
<feature type="domain" description="Reverse transcriptase" evidence="1">
    <location>
        <begin position="1081"/>
        <end position="1338"/>
    </location>
</feature>
<dbReference type="InterPro" id="IPR005135">
    <property type="entry name" value="Endo/exonuclease/phosphatase"/>
</dbReference>
<evidence type="ECO:0000313" key="3">
    <source>
        <dbReference type="Proteomes" id="UP001303046"/>
    </source>
</evidence>
<comment type="caution">
    <text evidence="2">The sequence shown here is derived from an EMBL/GenBank/DDBJ whole genome shotgun (WGS) entry which is preliminary data.</text>
</comment>
<keyword evidence="3" id="KW-1185">Reference proteome</keyword>
<organism evidence="2 3">
    <name type="scientific">Necator americanus</name>
    <name type="common">Human hookworm</name>
    <dbReference type="NCBI Taxonomy" id="51031"/>
    <lineage>
        <taxon>Eukaryota</taxon>
        <taxon>Metazoa</taxon>
        <taxon>Ecdysozoa</taxon>
        <taxon>Nematoda</taxon>
        <taxon>Chromadorea</taxon>
        <taxon>Rhabditida</taxon>
        <taxon>Rhabditina</taxon>
        <taxon>Rhabditomorpha</taxon>
        <taxon>Strongyloidea</taxon>
        <taxon>Ancylostomatidae</taxon>
        <taxon>Bunostominae</taxon>
        <taxon>Necator</taxon>
    </lineage>
</organism>
<dbReference type="PANTHER" id="PTHR33332">
    <property type="entry name" value="REVERSE TRANSCRIPTASE DOMAIN-CONTAINING PROTEIN"/>
    <property type="match status" value="1"/>
</dbReference>
<dbReference type="CDD" id="cd01650">
    <property type="entry name" value="RT_nLTR_like"/>
    <property type="match status" value="2"/>
</dbReference>
<name>A0ABR1EFM8_NECAM</name>
<dbReference type="SUPFAM" id="SSF56672">
    <property type="entry name" value="DNA/RNA polymerases"/>
    <property type="match status" value="2"/>
</dbReference>
<reference evidence="2 3" key="1">
    <citation type="submission" date="2023-08" db="EMBL/GenBank/DDBJ databases">
        <title>A Necator americanus chromosomal reference genome.</title>
        <authorList>
            <person name="Ilik V."/>
            <person name="Petrzelkova K.J."/>
            <person name="Pardy F."/>
            <person name="Fuh T."/>
            <person name="Niatou-Singa F.S."/>
            <person name="Gouil Q."/>
            <person name="Baker L."/>
            <person name="Ritchie M.E."/>
            <person name="Jex A.R."/>
            <person name="Gazzola D."/>
            <person name="Li H."/>
            <person name="Toshio Fujiwara R."/>
            <person name="Zhan B."/>
            <person name="Aroian R.V."/>
            <person name="Pafco B."/>
            <person name="Schwarz E.M."/>
        </authorList>
    </citation>
    <scope>NUCLEOTIDE SEQUENCE [LARGE SCALE GENOMIC DNA]</scope>
    <source>
        <strain evidence="2 3">Aroian</strain>
        <tissue evidence="2">Whole animal</tissue>
    </source>
</reference>
<dbReference type="InterPro" id="IPR043502">
    <property type="entry name" value="DNA/RNA_pol_sf"/>
</dbReference>
<dbReference type="InterPro" id="IPR000477">
    <property type="entry name" value="RT_dom"/>
</dbReference>
<dbReference type="Pfam" id="PF00078">
    <property type="entry name" value="RVT_1"/>
    <property type="match status" value="2"/>
</dbReference>